<evidence type="ECO:0000313" key="3">
    <source>
        <dbReference type="Proteomes" id="UP001150678"/>
    </source>
</evidence>
<dbReference type="Proteomes" id="UP001150678">
    <property type="component" value="Unassembled WGS sequence"/>
</dbReference>
<name>A0A9X4D9F0_9PSED</name>
<dbReference type="EMBL" id="JANIAN010000085">
    <property type="protein sequence ID" value="MDD2110113.1"/>
    <property type="molecule type" value="Genomic_DNA"/>
</dbReference>
<keyword evidence="1" id="KW-0732">Signal</keyword>
<gene>
    <name evidence="2" type="ORF">NP533_28450</name>
</gene>
<evidence type="ECO:0008006" key="4">
    <source>
        <dbReference type="Google" id="ProtNLM"/>
    </source>
</evidence>
<protein>
    <recommendedName>
        <fullName evidence="4">WG repeat-containing protein</fullName>
    </recommendedName>
</protein>
<feature type="signal peptide" evidence="1">
    <location>
        <begin position="1"/>
        <end position="21"/>
    </location>
</feature>
<comment type="caution">
    <text evidence="2">The sequence shown here is derived from an EMBL/GenBank/DDBJ whole genome shotgun (WGS) entry which is preliminary data.</text>
</comment>
<dbReference type="AlphaFoldDB" id="A0A9X4D9F0"/>
<feature type="non-terminal residue" evidence="2">
    <location>
        <position position="122"/>
    </location>
</feature>
<reference evidence="2" key="1">
    <citation type="submission" date="2022-07" db="EMBL/GenBank/DDBJ databases">
        <title>Multi-strain Analysis of Pseudomonas putida Reveals Metabolic and Genetic Diversity.</title>
        <authorList>
            <person name="Monk J.M."/>
        </authorList>
    </citation>
    <scope>NUCLEOTIDE SEQUENCE</scope>
    <source>
        <strain evidence="2">17514</strain>
    </source>
</reference>
<evidence type="ECO:0000256" key="1">
    <source>
        <dbReference type="SAM" id="SignalP"/>
    </source>
</evidence>
<accession>A0A9X4D9F0</accession>
<feature type="chain" id="PRO_5040939726" description="WG repeat-containing protein" evidence="1">
    <location>
        <begin position="22"/>
        <end position="122"/>
    </location>
</feature>
<evidence type="ECO:0000313" key="2">
    <source>
        <dbReference type="EMBL" id="MDD2110113.1"/>
    </source>
</evidence>
<dbReference type="RefSeq" id="WP_274080003.1">
    <property type="nucleotide sequence ID" value="NZ_JANIAN010000085.1"/>
</dbReference>
<proteinExistence type="predicted"/>
<organism evidence="2 3">
    <name type="scientific">Pseudomonas asiatica</name>
    <dbReference type="NCBI Taxonomy" id="2219225"/>
    <lineage>
        <taxon>Bacteria</taxon>
        <taxon>Pseudomonadati</taxon>
        <taxon>Pseudomonadota</taxon>
        <taxon>Gammaproteobacteria</taxon>
        <taxon>Pseudomonadales</taxon>
        <taxon>Pseudomonadaceae</taxon>
        <taxon>Pseudomonas</taxon>
    </lineage>
</organism>
<sequence>MIMTGKTALYLGAAAALSTTAAVGYFAMGQDGQGLYVEGENVYVCPTVLDKNRFFDCRIAGERTPRFKQLPFIDTETGERFLKTVHAYFPVNCGQYGCAVLNNWDGFKQGTLVGQGVYGRYL</sequence>